<dbReference type="KEGG" id="asul:DFR86_11400"/>
<evidence type="ECO:0000313" key="4">
    <source>
        <dbReference type="Proteomes" id="UP000248410"/>
    </source>
</evidence>
<keyword evidence="4" id="KW-1185">Reference proteome</keyword>
<dbReference type="Pfam" id="PF03787">
    <property type="entry name" value="RAMPs"/>
    <property type="match status" value="1"/>
</dbReference>
<evidence type="ECO:0000259" key="2">
    <source>
        <dbReference type="Pfam" id="PF03787"/>
    </source>
</evidence>
<evidence type="ECO:0000256" key="1">
    <source>
        <dbReference type="ARBA" id="ARBA00023118"/>
    </source>
</evidence>
<gene>
    <name evidence="3" type="ORF">DFR86_11400</name>
</gene>
<evidence type="ECO:0000313" key="3">
    <source>
        <dbReference type="EMBL" id="AWR98080.1"/>
    </source>
</evidence>
<accession>A0A2U9IPY0</accession>
<keyword evidence="1" id="KW-0051">Antiviral defense</keyword>
<sequence length="249" mass="28250">MIIMLHNSLKYRQIVSFKIETLEFLHVGETKAIGIESADLPIMKITENGKFKPIIPGSSIKGAIRNEYSRVLSSLSSQKLKELFNYTKLFTDENLKEETSEKIREIILNSIKNEGKVGLLDLLFGSEFFASPTIFTDAHIQNNLEEYVTERYHIRIDPDRDAVMKNALVEVEAAYPGLEFAFKIIYNSLDFGLGNVETPVDKAFNNLIEFLDGREMFLGGFKSRGYGLVRLKKENDLLLKVEDLIGGSK</sequence>
<dbReference type="AlphaFoldDB" id="A0A2U9IPY0"/>
<reference evidence="3 4" key="1">
    <citation type="submission" date="2018-05" db="EMBL/GenBank/DDBJ databases">
        <title>Complete Genome Sequences of Extremely Thermoacidophilic, Metal-Mobilizing Type-Strain Members of the Archaeal Family Sulfolobaceae: Acidianus brierleyi DSM-1651T, Acidianus sulfidivorans DSM-18786T, Metallosphaera hakonensis DSM-7519T, and Metallosphaera prunae DSM-10039T.</title>
        <authorList>
            <person name="Counts J.A."/>
            <person name="Kelly R.M."/>
        </authorList>
    </citation>
    <scope>NUCLEOTIDE SEQUENCE [LARGE SCALE GENOMIC DNA]</scope>
    <source>
        <strain evidence="3 4">JP7</strain>
    </source>
</reference>
<organism evidence="3 4">
    <name type="scientific">Acidianus sulfidivorans JP7</name>
    <dbReference type="NCBI Taxonomy" id="619593"/>
    <lineage>
        <taxon>Archaea</taxon>
        <taxon>Thermoproteota</taxon>
        <taxon>Thermoprotei</taxon>
        <taxon>Sulfolobales</taxon>
        <taxon>Sulfolobaceae</taxon>
        <taxon>Acidianus</taxon>
    </lineage>
</organism>
<dbReference type="Proteomes" id="UP000248410">
    <property type="component" value="Chromosome"/>
</dbReference>
<dbReference type="PANTHER" id="PTHR35579:SF6">
    <property type="entry name" value="DUF324 DOMAIN-CONTAINING PROTEIN"/>
    <property type="match status" value="1"/>
</dbReference>
<protein>
    <recommendedName>
        <fullName evidence="2">CRISPR type III-associated protein domain-containing protein</fullName>
    </recommendedName>
</protein>
<name>A0A2U9IPY0_9CREN</name>
<dbReference type="GO" id="GO:0051607">
    <property type="term" value="P:defense response to virus"/>
    <property type="evidence" value="ECO:0007669"/>
    <property type="project" value="UniProtKB-KW"/>
</dbReference>
<dbReference type="InterPro" id="IPR005537">
    <property type="entry name" value="RAMP_III_fam"/>
</dbReference>
<proteinExistence type="predicted"/>
<feature type="domain" description="CRISPR type III-associated protein" evidence="2">
    <location>
        <begin position="18"/>
        <end position="230"/>
    </location>
</feature>
<dbReference type="PANTHER" id="PTHR35579">
    <property type="entry name" value="CRISPR SYSTEM CMS ENDORIBONUCLEASE CSM3"/>
    <property type="match status" value="1"/>
</dbReference>
<dbReference type="InterPro" id="IPR052216">
    <property type="entry name" value="CRISPR_Csm3_endoribonuclease"/>
</dbReference>
<dbReference type="EMBL" id="CP029288">
    <property type="protein sequence ID" value="AWR98080.1"/>
    <property type="molecule type" value="Genomic_DNA"/>
</dbReference>